<organism evidence="5 6">
    <name type="scientific">Microtetraspora malaysiensis</name>
    <dbReference type="NCBI Taxonomy" id="161358"/>
    <lineage>
        <taxon>Bacteria</taxon>
        <taxon>Bacillati</taxon>
        <taxon>Actinomycetota</taxon>
        <taxon>Actinomycetes</taxon>
        <taxon>Streptosporangiales</taxon>
        <taxon>Streptosporangiaceae</taxon>
        <taxon>Microtetraspora</taxon>
    </lineage>
</organism>
<feature type="domain" description="HTH marR-type" evidence="4">
    <location>
        <begin position="22"/>
        <end position="154"/>
    </location>
</feature>
<dbReference type="InterPro" id="IPR036388">
    <property type="entry name" value="WH-like_DNA-bd_sf"/>
</dbReference>
<dbReference type="PROSITE" id="PS50995">
    <property type="entry name" value="HTH_MARR_2"/>
    <property type="match status" value="1"/>
</dbReference>
<evidence type="ECO:0000313" key="5">
    <source>
        <dbReference type="EMBL" id="MFF3664164.1"/>
    </source>
</evidence>
<keyword evidence="1" id="KW-0805">Transcription regulation</keyword>
<dbReference type="InterPro" id="IPR023187">
    <property type="entry name" value="Tscrpt_reg_MarR-type_CS"/>
</dbReference>
<sequence length="167" mass="17963">MAESVMYEATMEPGSLPVTEDHNGLSCLMAKAALGHRVLLAGLLAEIDLYPGQDRVLLALWEHGPQSQNKLAALLGIDVSTMTRSLQRLERSGFVSRSPSPANRRVSMVSTTPKGDALRPEVIRVLGEVHRRMVEGLTAEEVATLCALLGVVRDNVCGDEVCDVGPC</sequence>
<dbReference type="EMBL" id="JBIASD010000001">
    <property type="protein sequence ID" value="MFF3664164.1"/>
    <property type="molecule type" value="Genomic_DNA"/>
</dbReference>
<comment type="caution">
    <text evidence="5">The sequence shown here is derived from an EMBL/GenBank/DDBJ whole genome shotgun (WGS) entry which is preliminary data.</text>
</comment>
<keyword evidence="6" id="KW-1185">Reference proteome</keyword>
<keyword evidence="2" id="KW-0238">DNA-binding</keyword>
<accession>A0ABW6SGW9</accession>
<dbReference type="SMART" id="SM00347">
    <property type="entry name" value="HTH_MARR"/>
    <property type="match status" value="1"/>
</dbReference>
<keyword evidence="3" id="KW-0804">Transcription</keyword>
<dbReference type="Proteomes" id="UP001602013">
    <property type="component" value="Unassembled WGS sequence"/>
</dbReference>
<evidence type="ECO:0000256" key="1">
    <source>
        <dbReference type="ARBA" id="ARBA00023015"/>
    </source>
</evidence>
<dbReference type="Pfam" id="PF01047">
    <property type="entry name" value="MarR"/>
    <property type="match status" value="1"/>
</dbReference>
<dbReference type="Gene3D" id="1.10.10.10">
    <property type="entry name" value="Winged helix-like DNA-binding domain superfamily/Winged helix DNA-binding domain"/>
    <property type="match status" value="1"/>
</dbReference>
<dbReference type="PRINTS" id="PR00598">
    <property type="entry name" value="HTHMARR"/>
</dbReference>
<dbReference type="PANTHER" id="PTHR42756:SF1">
    <property type="entry name" value="TRANSCRIPTIONAL REPRESSOR OF EMRAB OPERON"/>
    <property type="match status" value="1"/>
</dbReference>
<gene>
    <name evidence="5" type="ORF">ACFYXI_01125</name>
</gene>
<dbReference type="InterPro" id="IPR036390">
    <property type="entry name" value="WH_DNA-bd_sf"/>
</dbReference>
<dbReference type="SUPFAM" id="SSF46785">
    <property type="entry name" value="Winged helix' DNA-binding domain"/>
    <property type="match status" value="1"/>
</dbReference>
<reference evidence="5 6" key="1">
    <citation type="submission" date="2024-10" db="EMBL/GenBank/DDBJ databases">
        <title>The Natural Products Discovery Center: Release of the First 8490 Sequenced Strains for Exploring Actinobacteria Biosynthetic Diversity.</title>
        <authorList>
            <person name="Kalkreuter E."/>
            <person name="Kautsar S.A."/>
            <person name="Yang D."/>
            <person name="Bader C.D."/>
            <person name="Teijaro C.N."/>
            <person name="Fluegel L."/>
            <person name="Davis C.M."/>
            <person name="Simpson J.R."/>
            <person name="Lauterbach L."/>
            <person name="Steele A.D."/>
            <person name="Gui C."/>
            <person name="Meng S."/>
            <person name="Li G."/>
            <person name="Viehrig K."/>
            <person name="Ye F."/>
            <person name="Su P."/>
            <person name="Kiefer A.F."/>
            <person name="Nichols A."/>
            <person name="Cepeda A.J."/>
            <person name="Yan W."/>
            <person name="Fan B."/>
            <person name="Jiang Y."/>
            <person name="Adhikari A."/>
            <person name="Zheng C.-J."/>
            <person name="Schuster L."/>
            <person name="Cowan T.M."/>
            <person name="Smanski M.J."/>
            <person name="Chevrette M.G."/>
            <person name="De Carvalho L.P.S."/>
            <person name="Shen B."/>
        </authorList>
    </citation>
    <scope>NUCLEOTIDE SEQUENCE [LARGE SCALE GENOMIC DNA]</scope>
    <source>
        <strain evidence="5 6">NPDC002173</strain>
    </source>
</reference>
<evidence type="ECO:0000256" key="2">
    <source>
        <dbReference type="ARBA" id="ARBA00023125"/>
    </source>
</evidence>
<protein>
    <submittedName>
        <fullName evidence="5">MarR family winged helix-turn-helix transcriptional regulator</fullName>
    </submittedName>
</protein>
<evidence type="ECO:0000313" key="6">
    <source>
        <dbReference type="Proteomes" id="UP001602013"/>
    </source>
</evidence>
<dbReference type="PANTHER" id="PTHR42756">
    <property type="entry name" value="TRANSCRIPTIONAL REGULATOR, MARR"/>
    <property type="match status" value="1"/>
</dbReference>
<evidence type="ECO:0000259" key="4">
    <source>
        <dbReference type="PROSITE" id="PS50995"/>
    </source>
</evidence>
<dbReference type="RefSeq" id="WP_387408177.1">
    <property type="nucleotide sequence ID" value="NZ_JBIASD010000001.1"/>
</dbReference>
<name>A0ABW6SGW9_9ACTN</name>
<dbReference type="InterPro" id="IPR000835">
    <property type="entry name" value="HTH_MarR-typ"/>
</dbReference>
<evidence type="ECO:0000256" key="3">
    <source>
        <dbReference type="ARBA" id="ARBA00023163"/>
    </source>
</evidence>
<dbReference type="PROSITE" id="PS01117">
    <property type="entry name" value="HTH_MARR_1"/>
    <property type="match status" value="1"/>
</dbReference>
<proteinExistence type="predicted"/>